<evidence type="ECO:0000313" key="3">
    <source>
        <dbReference type="Proteomes" id="UP001465755"/>
    </source>
</evidence>
<organism evidence="2 3">
    <name type="scientific">Symbiochloris irregularis</name>
    <dbReference type="NCBI Taxonomy" id="706552"/>
    <lineage>
        <taxon>Eukaryota</taxon>
        <taxon>Viridiplantae</taxon>
        <taxon>Chlorophyta</taxon>
        <taxon>core chlorophytes</taxon>
        <taxon>Trebouxiophyceae</taxon>
        <taxon>Trebouxiales</taxon>
        <taxon>Trebouxiaceae</taxon>
        <taxon>Symbiochloris</taxon>
    </lineage>
</organism>
<reference evidence="2 3" key="1">
    <citation type="journal article" date="2024" name="Nat. Commun.">
        <title>Phylogenomics reveals the evolutionary origins of lichenization in chlorophyte algae.</title>
        <authorList>
            <person name="Puginier C."/>
            <person name="Libourel C."/>
            <person name="Otte J."/>
            <person name="Skaloud P."/>
            <person name="Haon M."/>
            <person name="Grisel S."/>
            <person name="Petersen M."/>
            <person name="Berrin J.G."/>
            <person name="Delaux P.M."/>
            <person name="Dal Grande F."/>
            <person name="Keller J."/>
        </authorList>
    </citation>
    <scope>NUCLEOTIDE SEQUENCE [LARGE SCALE GENOMIC DNA]</scope>
    <source>
        <strain evidence="2 3">SAG 2036</strain>
    </source>
</reference>
<accession>A0AAW1NNH7</accession>
<feature type="region of interest" description="Disordered" evidence="1">
    <location>
        <begin position="1"/>
        <end position="39"/>
    </location>
</feature>
<sequence length="87" mass="9598">MSWFSRAKSFFSRQGSVDAATEAAGSAPQEAKAQSRYATIRGPAQQPVIQSAGYSQSGGVQNPRRIEKLIPYRHRKLTWQLECSLGL</sequence>
<dbReference type="Proteomes" id="UP001465755">
    <property type="component" value="Unassembled WGS sequence"/>
</dbReference>
<comment type="caution">
    <text evidence="2">The sequence shown here is derived from an EMBL/GenBank/DDBJ whole genome shotgun (WGS) entry which is preliminary data.</text>
</comment>
<protein>
    <submittedName>
        <fullName evidence="2">Uncharacterized protein</fullName>
    </submittedName>
</protein>
<evidence type="ECO:0000256" key="1">
    <source>
        <dbReference type="SAM" id="MobiDB-lite"/>
    </source>
</evidence>
<name>A0AAW1NNH7_9CHLO</name>
<keyword evidence="3" id="KW-1185">Reference proteome</keyword>
<proteinExistence type="predicted"/>
<gene>
    <name evidence="2" type="ORF">WJX73_000974</name>
</gene>
<dbReference type="AlphaFoldDB" id="A0AAW1NNH7"/>
<evidence type="ECO:0000313" key="2">
    <source>
        <dbReference type="EMBL" id="KAK9788858.1"/>
    </source>
</evidence>
<dbReference type="EMBL" id="JALJOQ010000218">
    <property type="protein sequence ID" value="KAK9788858.1"/>
    <property type="molecule type" value="Genomic_DNA"/>
</dbReference>